<sequence>MSGYKEFTVSGFREYQDIIMDIPLDAFTLYRGQPSDKPLLPKIARYNLQDVRTVEREMLEDFKRRSVHLIDHYPGNWWDWLALAQHHGMATRLLDWSENPLSAMWFSIFEKDSRSEDYAVVWGFNVPKEDIVKADNATDPFKVGGTKIFSPNHITKRISAQLGWFTIHEEEPDNKFIPFEHNPRYNNRLFKIKIEHRAFRECKKRLHQYGVNSATMYPDIDGLAKYVEWIFLGA</sequence>
<comment type="caution">
    <text evidence="2">The sequence shown here is derived from an EMBL/GenBank/DDBJ whole genome shotgun (WGS) entry which is preliminary data.</text>
</comment>
<evidence type="ECO:0000259" key="1">
    <source>
        <dbReference type="SMART" id="SM00901"/>
    </source>
</evidence>
<dbReference type="SMART" id="SM00901">
    <property type="entry name" value="FRG"/>
    <property type="match status" value="1"/>
</dbReference>
<protein>
    <recommendedName>
        <fullName evidence="1">FRG domain-containing protein</fullName>
    </recommendedName>
</protein>
<name>A0A364XXL8_9BACT</name>
<dbReference type="InterPro" id="IPR014966">
    <property type="entry name" value="FRG-dom"/>
</dbReference>
<evidence type="ECO:0000313" key="2">
    <source>
        <dbReference type="EMBL" id="RAV98738.1"/>
    </source>
</evidence>
<proteinExistence type="predicted"/>
<dbReference type="Proteomes" id="UP000251889">
    <property type="component" value="Unassembled WGS sequence"/>
</dbReference>
<gene>
    <name evidence="2" type="ORF">DQQ10_22235</name>
</gene>
<keyword evidence="3" id="KW-1185">Reference proteome</keyword>
<evidence type="ECO:0000313" key="3">
    <source>
        <dbReference type="Proteomes" id="UP000251889"/>
    </source>
</evidence>
<reference evidence="2 3" key="1">
    <citation type="submission" date="2018-06" db="EMBL/GenBank/DDBJ databases">
        <title>Chryseolinea flavus sp. nov., a member of the phylum Bacteroidetes isolated from soil.</title>
        <authorList>
            <person name="Li Y."/>
            <person name="Wang J."/>
        </authorList>
    </citation>
    <scope>NUCLEOTIDE SEQUENCE [LARGE SCALE GENOMIC DNA]</scope>
    <source>
        <strain evidence="2 3">SDU1-6</strain>
    </source>
</reference>
<organism evidence="2 3">
    <name type="scientific">Pseudochryseolinea flava</name>
    <dbReference type="NCBI Taxonomy" id="2059302"/>
    <lineage>
        <taxon>Bacteria</taxon>
        <taxon>Pseudomonadati</taxon>
        <taxon>Bacteroidota</taxon>
        <taxon>Cytophagia</taxon>
        <taxon>Cytophagales</taxon>
        <taxon>Fulvivirgaceae</taxon>
        <taxon>Pseudochryseolinea</taxon>
    </lineage>
</organism>
<feature type="domain" description="FRG" evidence="1">
    <location>
        <begin position="24"/>
        <end position="122"/>
    </location>
</feature>
<dbReference type="RefSeq" id="WP_112749135.1">
    <property type="nucleotide sequence ID" value="NZ_QMFY01000015.1"/>
</dbReference>
<accession>A0A364XXL8</accession>
<dbReference type="Pfam" id="PF08867">
    <property type="entry name" value="FRG"/>
    <property type="match status" value="1"/>
</dbReference>
<dbReference type="OrthoDB" id="9816036at2"/>
<dbReference type="EMBL" id="QMFY01000015">
    <property type="protein sequence ID" value="RAV98738.1"/>
    <property type="molecule type" value="Genomic_DNA"/>
</dbReference>
<dbReference type="AlphaFoldDB" id="A0A364XXL8"/>